<evidence type="ECO:0000313" key="2">
    <source>
        <dbReference type="Proteomes" id="UP000499080"/>
    </source>
</evidence>
<feature type="non-terminal residue" evidence="1">
    <location>
        <position position="57"/>
    </location>
</feature>
<keyword evidence="2" id="KW-1185">Reference proteome</keyword>
<protein>
    <submittedName>
        <fullName evidence="1">Uncharacterized protein</fullName>
    </submittedName>
</protein>
<dbReference type="AlphaFoldDB" id="A0A4Y1ZRK7"/>
<accession>A0A4Y1ZRK7</accession>
<comment type="caution">
    <text evidence="1">The sequence shown here is derived from an EMBL/GenBank/DDBJ whole genome shotgun (WGS) entry which is preliminary data.</text>
</comment>
<organism evidence="1 2">
    <name type="scientific">Araneus ventricosus</name>
    <name type="common">Orbweaver spider</name>
    <name type="synonym">Epeira ventricosa</name>
    <dbReference type="NCBI Taxonomy" id="182803"/>
    <lineage>
        <taxon>Eukaryota</taxon>
        <taxon>Metazoa</taxon>
        <taxon>Ecdysozoa</taxon>
        <taxon>Arthropoda</taxon>
        <taxon>Chelicerata</taxon>
        <taxon>Arachnida</taxon>
        <taxon>Araneae</taxon>
        <taxon>Araneomorphae</taxon>
        <taxon>Entelegynae</taxon>
        <taxon>Araneoidea</taxon>
        <taxon>Araneidae</taxon>
        <taxon>Araneus</taxon>
    </lineage>
</organism>
<dbReference type="EMBL" id="BGPR01227832">
    <property type="protein sequence ID" value="GBL63499.1"/>
    <property type="molecule type" value="Genomic_DNA"/>
</dbReference>
<sequence>MKNISGVLGATVYNIRDGTYILQEESWCDRWWPLGIRPQYSSYCNSECLGRTDVTLL</sequence>
<name>A0A4Y1ZRK7_ARAVE</name>
<reference evidence="1 2" key="1">
    <citation type="journal article" date="2019" name="Sci. Rep.">
        <title>Orb-weaving spider Araneus ventricosus genome elucidates the spidroin gene catalogue.</title>
        <authorList>
            <person name="Kono N."/>
            <person name="Nakamura H."/>
            <person name="Ohtoshi R."/>
            <person name="Moran D.A.P."/>
            <person name="Shinohara A."/>
            <person name="Yoshida Y."/>
            <person name="Fujiwara M."/>
            <person name="Mori M."/>
            <person name="Tomita M."/>
            <person name="Arakawa K."/>
        </authorList>
    </citation>
    <scope>NUCLEOTIDE SEQUENCE [LARGE SCALE GENOMIC DNA]</scope>
</reference>
<gene>
    <name evidence="1" type="ORF">AVEN_248930_1</name>
</gene>
<proteinExistence type="predicted"/>
<dbReference type="Proteomes" id="UP000499080">
    <property type="component" value="Unassembled WGS sequence"/>
</dbReference>
<evidence type="ECO:0000313" key="1">
    <source>
        <dbReference type="EMBL" id="GBL63499.1"/>
    </source>
</evidence>